<evidence type="ECO:0000313" key="3">
    <source>
        <dbReference type="Proteomes" id="UP000645828"/>
    </source>
</evidence>
<proteinExistence type="predicted"/>
<accession>A0A811YND9</accession>
<keyword evidence="3" id="KW-1185">Reference proteome</keyword>
<dbReference type="EMBL" id="CAJHUB010000681">
    <property type="protein sequence ID" value="CAD7679036.1"/>
    <property type="molecule type" value="Genomic_DNA"/>
</dbReference>
<organism evidence="2 3">
    <name type="scientific">Nyctereutes procyonoides</name>
    <name type="common">Raccoon dog</name>
    <name type="synonym">Canis procyonoides</name>
    <dbReference type="NCBI Taxonomy" id="34880"/>
    <lineage>
        <taxon>Eukaryota</taxon>
        <taxon>Metazoa</taxon>
        <taxon>Chordata</taxon>
        <taxon>Craniata</taxon>
        <taxon>Vertebrata</taxon>
        <taxon>Euteleostomi</taxon>
        <taxon>Mammalia</taxon>
        <taxon>Eutheria</taxon>
        <taxon>Laurasiatheria</taxon>
        <taxon>Carnivora</taxon>
        <taxon>Caniformia</taxon>
        <taxon>Canidae</taxon>
        <taxon>Nyctereutes</taxon>
    </lineage>
</organism>
<dbReference type="AlphaFoldDB" id="A0A811YND9"/>
<feature type="compositionally biased region" description="Pro residues" evidence="1">
    <location>
        <begin position="114"/>
        <end position="130"/>
    </location>
</feature>
<feature type="compositionally biased region" description="Acidic residues" evidence="1">
    <location>
        <begin position="1"/>
        <end position="13"/>
    </location>
</feature>
<dbReference type="Proteomes" id="UP000645828">
    <property type="component" value="Unassembled WGS sequence"/>
</dbReference>
<reference evidence="2" key="1">
    <citation type="submission" date="2020-12" db="EMBL/GenBank/DDBJ databases">
        <authorList>
            <consortium name="Molecular Ecology Group"/>
        </authorList>
    </citation>
    <scope>NUCLEOTIDE SEQUENCE</scope>
    <source>
        <strain evidence="2">TBG_1078</strain>
    </source>
</reference>
<evidence type="ECO:0000256" key="1">
    <source>
        <dbReference type="SAM" id="MobiDB-lite"/>
    </source>
</evidence>
<evidence type="ECO:0000313" key="2">
    <source>
        <dbReference type="EMBL" id="CAD7679036.1"/>
    </source>
</evidence>
<name>A0A811YND9_NYCPR</name>
<protein>
    <submittedName>
        <fullName evidence="2">(raccoon dog) hypothetical protein</fullName>
    </submittedName>
</protein>
<feature type="region of interest" description="Disordered" evidence="1">
    <location>
        <begin position="1"/>
        <end position="58"/>
    </location>
</feature>
<sequence length="213" mass="22603">MPDLGVEEEEKEEEGGRGREGRGDPQPGAAEQRREDRRCHSPLSGGSPPAPGPVLTQLRVPVAAPSQLLQVALQHVREEVAGAQLHRVPAQRLADLRHRDPQQRPGVTLAHPAPWTPPQPSLPLSPPAPPNLSTALESSSRAPAAGKSCPPSPGDRLKAPAARSAPWLSLWQDPEACPHSAAHRVTAAWASRDCGVGKSLSSLFAVEFSLPKT</sequence>
<comment type="caution">
    <text evidence="2">The sequence shown here is derived from an EMBL/GenBank/DDBJ whole genome shotgun (WGS) entry which is preliminary data.</text>
</comment>
<feature type="region of interest" description="Disordered" evidence="1">
    <location>
        <begin position="84"/>
        <end position="165"/>
    </location>
</feature>
<gene>
    <name evidence="2" type="ORF">NYPRO_LOCUS11834</name>
</gene>
<feature type="compositionally biased region" description="Basic and acidic residues" evidence="1">
    <location>
        <begin position="14"/>
        <end position="23"/>
    </location>
</feature>